<proteinExistence type="predicted"/>
<organism evidence="4">
    <name type="scientific">Dissoconium aciculare CBS 342.82</name>
    <dbReference type="NCBI Taxonomy" id="1314786"/>
    <lineage>
        <taxon>Eukaryota</taxon>
        <taxon>Fungi</taxon>
        <taxon>Dikarya</taxon>
        <taxon>Ascomycota</taxon>
        <taxon>Pezizomycotina</taxon>
        <taxon>Dothideomycetes</taxon>
        <taxon>Dothideomycetidae</taxon>
        <taxon>Mycosphaerellales</taxon>
        <taxon>Dissoconiaceae</taxon>
        <taxon>Dissoconium</taxon>
    </lineage>
</organism>
<sequence>MIIIISEKRRERERASPTRDGTALHATKSPMTTSSVRMYVCIMRMRRVNMGDLSVSVSLCLSLSVSMPLLICRCRFPSHSQRIQRNNAAYV</sequence>
<protein>
    <submittedName>
        <fullName evidence="4">Uncharacterized protein</fullName>
    </submittedName>
</protein>
<keyword evidence="3" id="KW-1185">Reference proteome</keyword>
<feature type="region of interest" description="Disordered" evidence="1">
    <location>
        <begin position="1"/>
        <end position="28"/>
    </location>
</feature>
<feature type="compositionally biased region" description="Basic and acidic residues" evidence="1">
    <location>
        <begin position="1"/>
        <end position="17"/>
    </location>
</feature>
<keyword evidence="2" id="KW-1133">Transmembrane helix</keyword>
<reference evidence="4" key="2">
    <citation type="submission" date="2020-04" db="EMBL/GenBank/DDBJ databases">
        <authorList>
            <consortium name="NCBI Genome Project"/>
        </authorList>
    </citation>
    <scope>NUCLEOTIDE SEQUENCE</scope>
    <source>
        <strain evidence="4">CBS 342.82</strain>
    </source>
</reference>
<gene>
    <name evidence="4" type="ORF">K489DRAFT_1234</name>
</gene>
<dbReference type="GeneID" id="54356784"/>
<dbReference type="RefSeq" id="XP_033463952.1">
    <property type="nucleotide sequence ID" value="XM_033598985.1"/>
</dbReference>
<keyword evidence="2" id="KW-0812">Transmembrane</keyword>
<accession>A0A6J3MG08</accession>
<name>A0A6J3MG08_9PEZI</name>
<evidence type="ECO:0000256" key="2">
    <source>
        <dbReference type="SAM" id="Phobius"/>
    </source>
</evidence>
<evidence type="ECO:0000256" key="1">
    <source>
        <dbReference type="SAM" id="MobiDB-lite"/>
    </source>
</evidence>
<evidence type="ECO:0000313" key="4">
    <source>
        <dbReference type="RefSeq" id="XP_033463952.1"/>
    </source>
</evidence>
<evidence type="ECO:0000313" key="3">
    <source>
        <dbReference type="Proteomes" id="UP000504637"/>
    </source>
</evidence>
<reference evidence="4" key="1">
    <citation type="submission" date="2020-01" db="EMBL/GenBank/DDBJ databases">
        <authorList>
            <consortium name="DOE Joint Genome Institute"/>
            <person name="Haridas S."/>
            <person name="Albert R."/>
            <person name="Binder M."/>
            <person name="Bloem J."/>
            <person name="Labutti K."/>
            <person name="Salamov A."/>
            <person name="Andreopoulos B."/>
            <person name="Baker S.E."/>
            <person name="Barry K."/>
            <person name="Bills G."/>
            <person name="Bluhm B.H."/>
            <person name="Cannon C."/>
            <person name="Castanera R."/>
            <person name="Culley D.E."/>
            <person name="Daum C."/>
            <person name="Ezra D."/>
            <person name="Gonzalez J.B."/>
            <person name="Henrissat B."/>
            <person name="Kuo A."/>
            <person name="Liang C."/>
            <person name="Lipzen A."/>
            <person name="Lutzoni F."/>
            <person name="Magnuson J."/>
            <person name="Mondo S."/>
            <person name="Nolan M."/>
            <person name="Ohm R."/>
            <person name="Pangilinan J."/>
            <person name="Park H.-J."/>
            <person name="Ramirez L."/>
            <person name="Alfaro M."/>
            <person name="Sun H."/>
            <person name="Tritt A."/>
            <person name="Yoshinaga Y."/>
            <person name="Zwiers L.-H."/>
            <person name="Turgeon B.G."/>
            <person name="Goodwin S.B."/>
            <person name="Spatafora J.W."/>
            <person name="Crous P.W."/>
            <person name="Grigoriev I.V."/>
        </authorList>
    </citation>
    <scope>NUCLEOTIDE SEQUENCE</scope>
    <source>
        <strain evidence="4">CBS 342.82</strain>
    </source>
</reference>
<reference evidence="4" key="3">
    <citation type="submission" date="2025-08" db="UniProtKB">
        <authorList>
            <consortium name="RefSeq"/>
        </authorList>
    </citation>
    <scope>IDENTIFICATION</scope>
    <source>
        <strain evidence="4">CBS 342.82</strain>
    </source>
</reference>
<dbReference type="AlphaFoldDB" id="A0A6J3MG08"/>
<feature type="transmembrane region" description="Helical" evidence="2">
    <location>
        <begin position="53"/>
        <end position="71"/>
    </location>
</feature>
<keyword evidence="2" id="KW-0472">Membrane</keyword>
<dbReference type="Proteomes" id="UP000504637">
    <property type="component" value="Unplaced"/>
</dbReference>